<keyword evidence="5 7" id="KW-0067">ATP-binding</keyword>
<dbReference type="InterPro" id="IPR014729">
    <property type="entry name" value="Rossmann-like_a/b/a_fold"/>
</dbReference>
<feature type="binding site" evidence="7">
    <location>
        <position position="203"/>
    </location>
    <ligand>
        <name>L-glutamate</name>
        <dbReference type="ChEBI" id="CHEBI:29985"/>
    </ligand>
</feature>
<dbReference type="HAMAP" id="MF_01428">
    <property type="entry name" value="Glu_Q_tRNA_synth"/>
    <property type="match status" value="1"/>
</dbReference>
<gene>
    <name evidence="7" type="primary">gluQ</name>
    <name evidence="10" type="ORF">SP90_03320</name>
</gene>
<keyword evidence="11" id="KW-1185">Reference proteome</keyword>
<evidence type="ECO:0000256" key="7">
    <source>
        <dbReference type="HAMAP-Rule" id="MF_01428"/>
    </source>
</evidence>
<feature type="short sequence motif" description="'KMSKS' region" evidence="7">
    <location>
        <begin position="259"/>
        <end position="263"/>
    </location>
</feature>
<evidence type="ECO:0000256" key="3">
    <source>
        <dbReference type="ARBA" id="ARBA00022741"/>
    </source>
</evidence>
<feature type="binding site" evidence="7">
    <location>
        <position position="138"/>
    </location>
    <ligand>
        <name>Zn(2+)</name>
        <dbReference type="ChEBI" id="CHEBI:29105"/>
    </ligand>
</feature>
<evidence type="ECO:0000256" key="6">
    <source>
        <dbReference type="ARBA" id="ARBA00023146"/>
    </source>
</evidence>
<evidence type="ECO:0000256" key="1">
    <source>
        <dbReference type="ARBA" id="ARBA00022598"/>
    </source>
</evidence>
<dbReference type="SUPFAM" id="SSF52374">
    <property type="entry name" value="Nucleotidylyl transferase"/>
    <property type="match status" value="1"/>
</dbReference>
<dbReference type="InterPro" id="IPR000924">
    <property type="entry name" value="Glu/Gln-tRNA-synth"/>
</dbReference>
<evidence type="ECO:0000256" key="4">
    <source>
        <dbReference type="ARBA" id="ARBA00022833"/>
    </source>
</evidence>
<dbReference type="Proteomes" id="UP000091979">
    <property type="component" value="Unassembled WGS sequence"/>
</dbReference>
<feature type="short sequence motif" description="'HIGH' region" evidence="7">
    <location>
        <begin position="18"/>
        <end position="28"/>
    </location>
</feature>
<proteinExistence type="inferred from homology"/>
<dbReference type="GO" id="GO:0005524">
    <property type="term" value="F:ATP binding"/>
    <property type="evidence" value="ECO:0007669"/>
    <property type="project" value="UniProtKB-KW"/>
</dbReference>
<dbReference type="InterPro" id="IPR049940">
    <property type="entry name" value="GluQ/Sye"/>
</dbReference>
<dbReference type="InterPro" id="IPR001412">
    <property type="entry name" value="aa-tRNA-synth_I_CS"/>
</dbReference>
<dbReference type="GO" id="GO:0005829">
    <property type="term" value="C:cytosol"/>
    <property type="evidence" value="ECO:0007669"/>
    <property type="project" value="TreeGrafter"/>
</dbReference>
<evidence type="ECO:0000313" key="11">
    <source>
        <dbReference type="Proteomes" id="UP000091979"/>
    </source>
</evidence>
<dbReference type="EMBL" id="JXMS01000004">
    <property type="protein sequence ID" value="OBQ55776.1"/>
    <property type="molecule type" value="Genomic_DNA"/>
</dbReference>
<keyword evidence="2 7" id="KW-0479">Metal-binding</keyword>
<comment type="function">
    <text evidence="7">Catalyzes the tRNA-independent activation of glutamate in presence of ATP and the subsequent transfer of glutamate onto a tRNA(Asp). Glutamate is transferred on the 2-amino-5-(4,5-dihydroxy-2-cyclopenten-1-yl) moiety of the queuosine in the wobble position of the QUC anticodon.</text>
</comment>
<dbReference type="NCBIfam" id="NF004314">
    <property type="entry name" value="PRK05710.1-3"/>
    <property type="match status" value="1"/>
</dbReference>
<name>A0A1B7XJV1_9BACT</name>
<dbReference type="GO" id="GO:0004818">
    <property type="term" value="F:glutamate-tRNA ligase activity"/>
    <property type="evidence" value="ECO:0007669"/>
    <property type="project" value="TreeGrafter"/>
</dbReference>
<evidence type="ECO:0000256" key="5">
    <source>
        <dbReference type="ARBA" id="ARBA00022840"/>
    </source>
</evidence>
<feature type="binding site" evidence="7">
    <location>
        <position position="221"/>
    </location>
    <ligand>
        <name>L-glutamate</name>
        <dbReference type="ChEBI" id="CHEBI:29985"/>
    </ligand>
</feature>
<dbReference type="STRING" id="1560234.SP90_03320"/>
<evidence type="ECO:0000256" key="8">
    <source>
        <dbReference type="RuleBase" id="RU363037"/>
    </source>
</evidence>
<protein>
    <recommendedName>
        <fullName evidence="7">Glutamyl-Q tRNA(Asp) synthetase</fullName>
        <shortName evidence="7">Glu-Q-RSs</shortName>
        <ecNumber evidence="7">6.1.1.-</ecNumber>
    </recommendedName>
</protein>
<dbReference type="InterPro" id="IPR020058">
    <property type="entry name" value="Glu/Gln-tRNA-synth_Ib_cat-dom"/>
</dbReference>
<dbReference type="PANTHER" id="PTHR43311:SF1">
    <property type="entry name" value="GLUTAMYL-Q TRNA(ASP) SYNTHETASE"/>
    <property type="match status" value="1"/>
</dbReference>
<keyword evidence="3 7" id="KW-0547">Nucleotide-binding</keyword>
<dbReference type="PANTHER" id="PTHR43311">
    <property type="entry name" value="GLUTAMATE--TRNA LIGASE"/>
    <property type="match status" value="1"/>
</dbReference>
<dbReference type="GO" id="GO:0006424">
    <property type="term" value="P:glutamyl-tRNA aminoacylation"/>
    <property type="evidence" value="ECO:0007669"/>
    <property type="project" value="InterPro"/>
</dbReference>
<feature type="binding site" evidence="7">
    <location>
        <position position="51"/>
    </location>
    <ligand>
        <name>L-glutamate</name>
        <dbReference type="ChEBI" id="CHEBI:29985"/>
    </ligand>
</feature>
<dbReference type="NCBIfam" id="TIGR03838">
    <property type="entry name" value="queuosine_YadB"/>
    <property type="match status" value="1"/>
</dbReference>
<dbReference type="PROSITE" id="PS00178">
    <property type="entry name" value="AA_TRNA_LIGASE_I"/>
    <property type="match status" value="1"/>
</dbReference>
<reference evidence="10 11" key="1">
    <citation type="submission" date="2015-01" db="EMBL/GenBank/DDBJ databases">
        <title>Desulfovibrio sp. JC271 draft genome sequence.</title>
        <authorList>
            <person name="Shivani Y."/>
            <person name="Subhash Y."/>
            <person name="Sasikala C."/>
            <person name="Ramana C.V."/>
        </authorList>
    </citation>
    <scope>NUCLEOTIDE SEQUENCE [LARGE SCALE GENOMIC DNA]</scope>
    <source>
        <strain evidence="10 11">JC271</strain>
    </source>
</reference>
<dbReference type="Gene3D" id="3.40.50.620">
    <property type="entry name" value="HUPs"/>
    <property type="match status" value="1"/>
</dbReference>
<keyword evidence="1 7" id="KW-0436">Ligase</keyword>
<sequence>MCPAISTSSSSVKGRLAPSPTGYMHLGNAWSFLVCWLAARKAGGSLVLRIEDIDPDRSKPEFVEGLIEDLHWLGLDWDEGADVGGDNAPYTQSESTMLYERVITALEDAGLVYPCFCTRKELRSLASAPHMQDYGNAYPELCLRLSDDERRERERSGRRSSMRLHCPKDEICFTDTLHGDCHMSWKECGGDFPLRRSDGVFAYQLAVVVDDIRQGITQVVRGEDILHCTPRQVYLYELLGCRPPEYIHLPLVLDHEGERLAKRHGHFELRKMREAGITAEAIVGYLAFHGGLIAECKPMAVQELLQQFSIKNISVRFLQLEEDVIERLQKLSSAC</sequence>
<keyword evidence="6 7" id="KW-0030">Aminoacyl-tRNA synthetase</keyword>
<feature type="binding site" evidence="7">
    <location>
        <position position="115"/>
    </location>
    <ligand>
        <name>Zn(2+)</name>
        <dbReference type="ChEBI" id="CHEBI:29105"/>
    </ligand>
</feature>
<feature type="domain" description="Glutamyl/glutaminyl-tRNA synthetase class Ib catalytic" evidence="9">
    <location>
        <begin position="12"/>
        <end position="319"/>
    </location>
</feature>
<comment type="cofactor">
    <cofactor evidence="7">
        <name>Zn(2+)</name>
        <dbReference type="ChEBI" id="CHEBI:29105"/>
    </cofactor>
    <text evidence="7">Binds 1 zinc ion per subunit.</text>
</comment>
<evidence type="ECO:0000259" key="9">
    <source>
        <dbReference type="Pfam" id="PF00749"/>
    </source>
</evidence>
<feature type="binding site" evidence="7">
    <location>
        <position position="262"/>
    </location>
    <ligand>
        <name>ATP</name>
        <dbReference type="ChEBI" id="CHEBI:30616"/>
    </ligand>
</feature>
<feature type="binding site" evidence="7">
    <location>
        <position position="142"/>
    </location>
    <ligand>
        <name>Zn(2+)</name>
        <dbReference type="ChEBI" id="CHEBI:29105"/>
    </ligand>
</feature>
<dbReference type="InterPro" id="IPR022380">
    <property type="entry name" value="Glu-Q_tRNA(Asp)_Synthase"/>
</dbReference>
<dbReference type="EC" id="6.1.1.-" evidence="7"/>
<dbReference type="PATRIC" id="fig|1560234.3.peg.2530"/>
<evidence type="ECO:0000313" key="10">
    <source>
        <dbReference type="EMBL" id="OBQ55776.1"/>
    </source>
</evidence>
<keyword evidence="8" id="KW-0648">Protein biosynthesis</keyword>
<comment type="similarity">
    <text evidence="7">Belongs to the class-I aminoacyl-tRNA synthetase family. GluQ subfamily.</text>
</comment>
<dbReference type="AlphaFoldDB" id="A0A1B7XJV1"/>
<dbReference type="Pfam" id="PF00749">
    <property type="entry name" value="tRNA-synt_1c"/>
    <property type="match status" value="1"/>
</dbReference>
<keyword evidence="4 7" id="KW-0862">Zinc</keyword>
<feature type="binding site" evidence="7">
    <location>
        <position position="117"/>
    </location>
    <ligand>
        <name>Zn(2+)</name>
        <dbReference type="ChEBI" id="CHEBI:29105"/>
    </ligand>
</feature>
<dbReference type="NCBIfam" id="NF004315">
    <property type="entry name" value="PRK05710.1-4"/>
    <property type="match status" value="1"/>
</dbReference>
<dbReference type="GO" id="GO:0006400">
    <property type="term" value="P:tRNA modification"/>
    <property type="evidence" value="ECO:0007669"/>
    <property type="project" value="InterPro"/>
</dbReference>
<feature type="binding site" evidence="7">
    <location>
        <begin position="15"/>
        <end position="19"/>
    </location>
    <ligand>
        <name>L-glutamate</name>
        <dbReference type="ChEBI" id="CHEBI:29985"/>
    </ligand>
</feature>
<organism evidence="10 11">
    <name type="scientific">Halodesulfovibrio spirochaetisodalis</name>
    <dbReference type="NCBI Taxonomy" id="1560234"/>
    <lineage>
        <taxon>Bacteria</taxon>
        <taxon>Pseudomonadati</taxon>
        <taxon>Thermodesulfobacteriota</taxon>
        <taxon>Desulfovibrionia</taxon>
        <taxon>Desulfovibrionales</taxon>
        <taxon>Desulfovibrionaceae</taxon>
        <taxon>Halodesulfovibrio</taxon>
    </lineage>
</organism>
<dbReference type="PRINTS" id="PR00987">
    <property type="entry name" value="TRNASYNTHGLU"/>
</dbReference>
<comment type="caution">
    <text evidence="10">The sequence shown here is derived from an EMBL/GenBank/DDBJ whole genome shotgun (WGS) entry which is preliminary data.</text>
</comment>
<evidence type="ECO:0000256" key="2">
    <source>
        <dbReference type="ARBA" id="ARBA00022723"/>
    </source>
</evidence>
<accession>A0A1B7XJV1</accession>
<dbReference type="GO" id="GO:0008270">
    <property type="term" value="F:zinc ion binding"/>
    <property type="evidence" value="ECO:0007669"/>
    <property type="project" value="UniProtKB-UniRule"/>
</dbReference>